<name>A0A846XIL7_9NOCA</name>
<feature type="domain" description="AMP-dependent synthetase/ligase" evidence="1">
    <location>
        <begin position="26"/>
        <end position="386"/>
    </location>
</feature>
<dbReference type="SUPFAM" id="SSF56801">
    <property type="entry name" value="Acetyl-CoA synthetase-like"/>
    <property type="match status" value="1"/>
</dbReference>
<dbReference type="InterPro" id="IPR050237">
    <property type="entry name" value="ATP-dep_AMP-bd_enzyme"/>
</dbReference>
<dbReference type="EMBL" id="JAAXOO010000004">
    <property type="protein sequence ID" value="NKY34486.1"/>
    <property type="molecule type" value="Genomic_DNA"/>
</dbReference>
<dbReference type="InterPro" id="IPR042099">
    <property type="entry name" value="ANL_N_sf"/>
</dbReference>
<evidence type="ECO:0000313" key="4">
    <source>
        <dbReference type="Proteomes" id="UP000565715"/>
    </source>
</evidence>
<dbReference type="Proteomes" id="UP000565715">
    <property type="component" value="Unassembled WGS sequence"/>
</dbReference>
<keyword evidence="4" id="KW-1185">Reference proteome</keyword>
<organism evidence="3 4">
    <name type="scientific">Nocardia speluncae</name>
    <dbReference type="NCBI Taxonomy" id="419477"/>
    <lineage>
        <taxon>Bacteria</taxon>
        <taxon>Bacillati</taxon>
        <taxon>Actinomycetota</taxon>
        <taxon>Actinomycetes</taxon>
        <taxon>Mycobacteriales</taxon>
        <taxon>Nocardiaceae</taxon>
        <taxon>Nocardia</taxon>
    </lineage>
</organism>
<proteinExistence type="predicted"/>
<dbReference type="InterPro" id="IPR045851">
    <property type="entry name" value="AMP-bd_C_sf"/>
</dbReference>
<evidence type="ECO:0000259" key="2">
    <source>
        <dbReference type="Pfam" id="PF13193"/>
    </source>
</evidence>
<gene>
    <name evidence="3" type="ORF">HGA13_15600</name>
</gene>
<dbReference type="Gene3D" id="3.40.50.12780">
    <property type="entry name" value="N-terminal domain of ligase-like"/>
    <property type="match status" value="1"/>
</dbReference>
<accession>A0A846XIL7</accession>
<comment type="caution">
    <text evidence="3">The sequence shown here is derived from an EMBL/GenBank/DDBJ whole genome shotgun (WGS) entry which is preliminary data.</text>
</comment>
<dbReference type="InterPro" id="IPR000873">
    <property type="entry name" value="AMP-dep_synth/lig_dom"/>
</dbReference>
<dbReference type="AlphaFoldDB" id="A0A846XIL7"/>
<dbReference type="Pfam" id="PF13193">
    <property type="entry name" value="AMP-binding_C"/>
    <property type="match status" value="1"/>
</dbReference>
<dbReference type="PANTHER" id="PTHR43767:SF7">
    <property type="entry name" value="MEDIUM_LONG-CHAIN-FATTY-ACID--COA LIGASE FADD8"/>
    <property type="match status" value="1"/>
</dbReference>
<dbReference type="Pfam" id="PF00501">
    <property type="entry name" value="AMP-binding"/>
    <property type="match status" value="1"/>
</dbReference>
<evidence type="ECO:0000259" key="1">
    <source>
        <dbReference type="Pfam" id="PF00501"/>
    </source>
</evidence>
<sequence length="529" mass="57650">MNTESHVDDTDLLYREPLAVDLLGKALERYADRTAVHIDDATLTYRDVRDQISRFAQALASAGLGVGSPVAVLSANRPEVIFAQGANNVNGSRAMALHPMGSLDDHAYVLEDAGVETLIFDPAGFDERAAQLREKVPGLQNLFSFGPSEAGTDLIERAAGFVPDRLNPPEVDPDATMSLAYTGGTTGKPKGVEMSFRGSATMLRIQMTEWEWPDEVRFLVCTPLSHAGAAFWNPTAQQGGSIVVLPYFHPTKVLEAIEKYKITATMLVPTMLYALLDSPDLDKYDLSSLKTVFYGASAISPTRLAEAVEKFGPIFFQFYGQAESPMTISVLRRADHDLSKPERLASCGRPVPWLNVALLDEKGNEVPQGEPGEVCVRGPLVMNGYLNKPEQTAEATEFGWLHTGDIARQDEEGFLYIVDRKKDMIVSGGFNVYPREVEDVLSAHPAVSAAAVIGVPDEKWGEAVKAVVVLRNGQSVAVEDLQALVKDRKGAVYTPKTVDFADSIPLSPLGKPDKKALRAQYWGEGRQVN</sequence>
<dbReference type="InterPro" id="IPR020845">
    <property type="entry name" value="AMP-binding_CS"/>
</dbReference>
<dbReference type="PANTHER" id="PTHR43767">
    <property type="entry name" value="LONG-CHAIN-FATTY-ACID--COA LIGASE"/>
    <property type="match status" value="1"/>
</dbReference>
<feature type="domain" description="AMP-binding enzyme C-terminal" evidence="2">
    <location>
        <begin position="436"/>
        <end position="511"/>
    </location>
</feature>
<dbReference type="Gene3D" id="3.30.300.30">
    <property type="match status" value="1"/>
</dbReference>
<dbReference type="RefSeq" id="WP_068046857.1">
    <property type="nucleotide sequence ID" value="NZ_JAAXOO010000004.1"/>
</dbReference>
<dbReference type="InterPro" id="IPR025110">
    <property type="entry name" value="AMP-bd_C"/>
</dbReference>
<dbReference type="PROSITE" id="PS00455">
    <property type="entry name" value="AMP_BINDING"/>
    <property type="match status" value="1"/>
</dbReference>
<protein>
    <submittedName>
        <fullName evidence="3">AMP-binding protein</fullName>
    </submittedName>
</protein>
<reference evidence="3 4" key="1">
    <citation type="submission" date="2020-04" db="EMBL/GenBank/DDBJ databases">
        <title>MicrobeNet Type strains.</title>
        <authorList>
            <person name="Nicholson A.C."/>
        </authorList>
    </citation>
    <scope>NUCLEOTIDE SEQUENCE [LARGE SCALE GENOMIC DNA]</scope>
    <source>
        <strain evidence="3 4">DSM 45078</strain>
    </source>
</reference>
<dbReference type="GO" id="GO:0016877">
    <property type="term" value="F:ligase activity, forming carbon-sulfur bonds"/>
    <property type="evidence" value="ECO:0007669"/>
    <property type="project" value="UniProtKB-ARBA"/>
</dbReference>
<evidence type="ECO:0000313" key="3">
    <source>
        <dbReference type="EMBL" id="NKY34486.1"/>
    </source>
</evidence>